<dbReference type="PANTHER" id="PTHR31283">
    <property type="entry name" value="EKC/KEOPS COMPLEX SUBUNIT PCC1 FAMILY MEMBER"/>
    <property type="match status" value="1"/>
</dbReference>
<dbReference type="GO" id="GO:0005634">
    <property type="term" value="C:nucleus"/>
    <property type="evidence" value="ECO:0007669"/>
    <property type="project" value="UniProtKB-SubCell"/>
</dbReference>
<name>A0AAF5PPD5_WUCBA</name>
<dbReference type="GO" id="GO:0000408">
    <property type="term" value="C:EKC/KEOPS complex"/>
    <property type="evidence" value="ECO:0007669"/>
    <property type="project" value="TreeGrafter"/>
</dbReference>
<comment type="function">
    <text evidence="7">Component of the EKC/KEOPS complex that is required for the formation of a threonylcarbamoyl group on adenosine at position 37 (t(6)A37) in tRNAs that read codons beginning with adenine. The complex is probably involved in the transfer of the threonylcarbamoyl moiety of threonylcarbamoyl-AMP (TC-AMP) to the N6 group of A37. LAGE3 functions as a dimerization module for the complex.</text>
</comment>
<evidence type="ECO:0000256" key="4">
    <source>
        <dbReference type="ARBA" id="ARBA00022490"/>
    </source>
</evidence>
<keyword evidence="9" id="KW-0812">Transmembrane</keyword>
<dbReference type="Pfam" id="PF09341">
    <property type="entry name" value="Pcc1"/>
    <property type="match status" value="1"/>
</dbReference>
<evidence type="ECO:0000256" key="9">
    <source>
        <dbReference type="SAM" id="Phobius"/>
    </source>
</evidence>
<keyword evidence="5" id="KW-0819">tRNA processing</keyword>
<dbReference type="Gene3D" id="3.30.310.50">
    <property type="entry name" value="Alpha-D-phosphohexomutase, C-terminal domain"/>
    <property type="match status" value="1"/>
</dbReference>
<evidence type="ECO:0000256" key="2">
    <source>
        <dbReference type="ARBA" id="ARBA00004496"/>
    </source>
</evidence>
<keyword evidence="9" id="KW-0472">Membrane</keyword>
<evidence type="ECO:0000256" key="5">
    <source>
        <dbReference type="ARBA" id="ARBA00022694"/>
    </source>
</evidence>
<evidence type="ECO:0000256" key="3">
    <source>
        <dbReference type="ARBA" id="ARBA00007073"/>
    </source>
</evidence>
<evidence type="ECO:0000256" key="8">
    <source>
        <dbReference type="ARBA" id="ARBA00076355"/>
    </source>
</evidence>
<evidence type="ECO:0000313" key="11">
    <source>
        <dbReference type="WBParaSite" id="mrna-Wban_03663"/>
    </source>
</evidence>
<keyword evidence="6" id="KW-0539">Nucleus</keyword>
<comment type="similarity">
    <text evidence="3">Belongs to the CTAG/PCC1 family.</text>
</comment>
<reference evidence="11" key="3">
    <citation type="submission" date="2024-02" db="UniProtKB">
        <authorList>
            <consortium name="WormBaseParasite"/>
        </authorList>
    </citation>
    <scope>IDENTIFICATION</scope>
    <source>
        <strain evidence="11">pt0022</strain>
    </source>
</reference>
<dbReference type="InterPro" id="IPR015419">
    <property type="entry name" value="CTAG/Pcc1"/>
</dbReference>
<organism evidence="10 11">
    <name type="scientific">Wuchereria bancrofti</name>
    <dbReference type="NCBI Taxonomy" id="6293"/>
    <lineage>
        <taxon>Eukaryota</taxon>
        <taxon>Metazoa</taxon>
        <taxon>Ecdysozoa</taxon>
        <taxon>Nematoda</taxon>
        <taxon>Chromadorea</taxon>
        <taxon>Rhabditida</taxon>
        <taxon>Spirurina</taxon>
        <taxon>Spiruromorpha</taxon>
        <taxon>Filarioidea</taxon>
        <taxon>Onchocercidae</taxon>
        <taxon>Wuchereria</taxon>
    </lineage>
</organism>
<evidence type="ECO:0000313" key="10">
    <source>
        <dbReference type="Proteomes" id="UP000093561"/>
    </source>
</evidence>
<comment type="subcellular location">
    <subcellularLocation>
        <location evidence="2">Cytoplasm</location>
    </subcellularLocation>
    <subcellularLocation>
        <location evidence="1">Nucleus</location>
    </subcellularLocation>
</comment>
<dbReference type="AlphaFoldDB" id="A0AAF5PPD5"/>
<dbReference type="FunFam" id="3.30.310.50:FF:000005">
    <property type="entry name" value="L antigen family member 3"/>
    <property type="match status" value="1"/>
</dbReference>
<dbReference type="PANTHER" id="PTHR31283:SF5">
    <property type="entry name" value="EKC_KEOPS COMPLEX SUBUNIT LAGE3"/>
    <property type="match status" value="1"/>
</dbReference>
<reference evidence="10" key="2">
    <citation type="journal article" date="2016" name="Mol. Ecol.">
        <title>Population genomics of the filarial nematode parasite Wuchereria bancrofti from mosquitoes.</title>
        <authorList>
            <person name="Small S.T."/>
            <person name="Reimer L.J."/>
            <person name="Tisch D.J."/>
            <person name="King C.L."/>
            <person name="Christensen B.M."/>
            <person name="Siba P.M."/>
            <person name="Kazura J.W."/>
            <person name="Serre D."/>
            <person name="Zimmerman P.A."/>
        </authorList>
    </citation>
    <scope>NUCLEOTIDE SEQUENCE</scope>
    <source>
        <strain evidence="10">pt0022</strain>
    </source>
</reference>
<reference evidence="10" key="1">
    <citation type="submission" date="2015-03" db="EMBL/GenBank/DDBJ databases">
        <title>Wuchereria bancrofti Genome Sequencing Papua New Guinea Strain.</title>
        <authorList>
            <person name="Small S.T."/>
            <person name="Serre D."/>
            <person name="Zimmerman P.A."/>
        </authorList>
    </citation>
    <scope>NUCLEOTIDE SEQUENCE [LARGE SCALE GENOMIC DNA]</scope>
    <source>
        <strain evidence="10">pt0022</strain>
    </source>
</reference>
<dbReference type="GO" id="GO:0008033">
    <property type="term" value="P:tRNA processing"/>
    <property type="evidence" value="ECO:0007669"/>
    <property type="project" value="UniProtKB-KW"/>
</dbReference>
<evidence type="ECO:0000256" key="6">
    <source>
        <dbReference type="ARBA" id="ARBA00023242"/>
    </source>
</evidence>
<keyword evidence="9" id="KW-1133">Transmembrane helix</keyword>
<dbReference type="Proteomes" id="UP000093561">
    <property type="component" value="Unassembled WGS sequence"/>
</dbReference>
<proteinExistence type="inferred from homology"/>
<dbReference type="WBParaSite" id="mrna-Wban_03663">
    <property type="protein sequence ID" value="mrna-Wban_03663"/>
    <property type="gene ID" value="Wban_03663"/>
</dbReference>
<keyword evidence="4" id="KW-0963">Cytoplasm</keyword>
<protein>
    <recommendedName>
        <fullName evidence="8">L antigen family member 3</fullName>
    </recommendedName>
</protein>
<evidence type="ECO:0000256" key="1">
    <source>
        <dbReference type="ARBA" id="ARBA00004123"/>
    </source>
</evidence>
<feature type="transmembrane region" description="Helical" evidence="9">
    <location>
        <begin position="12"/>
        <end position="30"/>
    </location>
</feature>
<sequence>MEEPMKLKLSSVYYILIIYIYIYIYILGSITSNDKREVLNDSEDFSNESTLESTTAGENHRAILHIDLGNEEKARIICRTLAVDKEPSRSTAKRTYNVQGHHLAVEIVSLDAKYLQKSVDNLFDMYYLARQTIDEVTRYHLQVSNSFTDTLDRSGKSRNQ</sequence>
<dbReference type="GO" id="GO:0005737">
    <property type="term" value="C:cytoplasm"/>
    <property type="evidence" value="ECO:0007669"/>
    <property type="project" value="UniProtKB-SubCell"/>
</dbReference>
<evidence type="ECO:0000256" key="7">
    <source>
        <dbReference type="ARBA" id="ARBA00053047"/>
    </source>
</evidence>
<dbReference type="GO" id="GO:0070525">
    <property type="term" value="P:tRNA threonylcarbamoyladenosine metabolic process"/>
    <property type="evidence" value="ECO:0007669"/>
    <property type="project" value="TreeGrafter"/>
</dbReference>
<accession>A0AAF5PPD5</accession>